<keyword evidence="8" id="KW-1185">Reference proteome</keyword>
<evidence type="ECO:0000313" key="7">
    <source>
        <dbReference type="EMBL" id="CAH1803155.1"/>
    </source>
</evidence>
<name>A0A8S4QBV7_OWEFU</name>
<evidence type="ECO:0000256" key="5">
    <source>
        <dbReference type="PROSITE-ProRule" id="PRU00196"/>
    </source>
</evidence>
<feature type="disulfide bond" evidence="5">
    <location>
        <begin position="132"/>
        <end position="142"/>
    </location>
</feature>
<evidence type="ECO:0000256" key="1">
    <source>
        <dbReference type="ARBA" id="ARBA00022729"/>
    </source>
</evidence>
<comment type="caution">
    <text evidence="5">Lacks conserved residue(s) required for the propagation of feature annotation.</text>
</comment>
<dbReference type="InterPro" id="IPR036772">
    <property type="entry name" value="SRCR-like_dom_sf"/>
</dbReference>
<keyword evidence="3 5" id="KW-1015">Disulfide bond</keyword>
<comment type="caution">
    <text evidence="7">The sequence shown here is derived from an EMBL/GenBank/DDBJ whole genome shotgun (WGS) entry which is preliminary data.</text>
</comment>
<accession>A0A8S4QBV7</accession>
<proteinExistence type="predicted"/>
<dbReference type="SMART" id="SM00202">
    <property type="entry name" value="SR"/>
    <property type="match status" value="2"/>
</dbReference>
<organism evidence="7 8">
    <name type="scientific">Owenia fusiformis</name>
    <name type="common">Polychaete worm</name>
    <dbReference type="NCBI Taxonomy" id="6347"/>
    <lineage>
        <taxon>Eukaryota</taxon>
        <taxon>Metazoa</taxon>
        <taxon>Spiralia</taxon>
        <taxon>Lophotrochozoa</taxon>
        <taxon>Annelida</taxon>
        <taxon>Polychaeta</taxon>
        <taxon>Sedentaria</taxon>
        <taxon>Canalipalpata</taxon>
        <taxon>Sabellida</taxon>
        <taxon>Oweniida</taxon>
        <taxon>Oweniidae</taxon>
        <taxon>Owenia</taxon>
    </lineage>
</organism>
<evidence type="ECO:0000313" key="8">
    <source>
        <dbReference type="Proteomes" id="UP000749559"/>
    </source>
</evidence>
<sequence length="165" mass="17353">LGLGSEGASVMQSSNVIDGSGPIWLDDMNCAGNERTLFECRHSGWGVENCGHHEDVGVSCNGGLRLVGGVTSGRLEVFYSGRWGTVCDDGFDMNDAKIACRHLGFGSGRASVIQSSNVPDGKGSIWLDDMNCAGMEGTLFQCRHAGWGVHNCGHREDVGVSCNGG</sequence>
<dbReference type="SUPFAM" id="SSF56487">
    <property type="entry name" value="SRCR-like"/>
    <property type="match status" value="2"/>
</dbReference>
<dbReference type="OrthoDB" id="422749at2759"/>
<dbReference type="GO" id="GO:0016020">
    <property type="term" value="C:membrane"/>
    <property type="evidence" value="ECO:0007669"/>
    <property type="project" value="InterPro"/>
</dbReference>
<keyword evidence="4" id="KW-0325">Glycoprotein</keyword>
<reference evidence="7" key="1">
    <citation type="submission" date="2022-03" db="EMBL/GenBank/DDBJ databases">
        <authorList>
            <person name="Martin C."/>
        </authorList>
    </citation>
    <scope>NUCLEOTIDE SEQUENCE</scope>
</reference>
<evidence type="ECO:0000259" key="6">
    <source>
        <dbReference type="PROSITE" id="PS50287"/>
    </source>
</evidence>
<dbReference type="PROSITE" id="PS00420">
    <property type="entry name" value="SRCR_1"/>
    <property type="match status" value="1"/>
</dbReference>
<dbReference type="InterPro" id="IPR001190">
    <property type="entry name" value="SRCR"/>
</dbReference>
<dbReference type="Gene3D" id="3.10.250.10">
    <property type="entry name" value="SRCR-like domain"/>
    <property type="match status" value="2"/>
</dbReference>
<keyword evidence="1" id="KW-0732">Signal</keyword>
<feature type="disulfide bond" evidence="5">
    <location>
        <begin position="30"/>
        <end position="40"/>
    </location>
</feature>
<dbReference type="Proteomes" id="UP000749559">
    <property type="component" value="Unassembled WGS sequence"/>
</dbReference>
<dbReference type="PROSITE" id="PS50287">
    <property type="entry name" value="SRCR_2"/>
    <property type="match status" value="2"/>
</dbReference>
<dbReference type="EMBL" id="CAIIXF020000287">
    <property type="protein sequence ID" value="CAH1803155.1"/>
    <property type="molecule type" value="Genomic_DNA"/>
</dbReference>
<evidence type="ECO:0000256" key="3">
    <source>
        <dbReference type="ARBA" id="ARBA00023157"/>
    </source>
</evidence>
<dbReference type="PRINTS" id="PR00258">
    <property type="entry name" value="SPERACTRCPTR"/>
</dbReference>
<feature type="domain" description="SRCR" evidence="6">
    <location>
        <begin position="64"/>
        <end position="163"/>
    </location>
</feature>
<dbReference type="AlphaFoldDB" id="A0A8S4QBV7"/>
<dbReference type="FunFam" id="3.10.250.10:FF:000011">
    <property type="entry name" value="Scavenger receptor class A member 5"/>
    <property type="match status" value="1"/>
</dbReference>
<dbReference type="PANTHER" id="PTHR19331">
    <property type="entry name" value="SCAVENGER RECEPTOR DOMAIN-CONTAINING"/>
    <property type="match status" value="1"/>
</dbReference>
<feature type="non-terminal residue" evidence="7">
    <location>
        <position position="165"/>
    </location>
</feature>
<dbReference type="Pfam" id="PF00530">
    <property type="entry name" value="SRCR"/>
    <property type="match status" value="2"/>
</dbReference>
<keyword evidence="2" id="KW-0677">Repeat</keyword>
<gene>
    <name evidence="7" type="ORF">OFUS_LOCUS26772</name>
</gene>
<feature type="non-terminal residue" evidence="7">
    <location>
        <position position="1"/>
    </location>
</feature>
<evidence type="ECO:0000256" key="2">
    <source>
        <dbReference type="ARBA" id="ARBA00022737"/>
    </source>
</evidence>
<dbReference type="PANTHER" id="PTHR19331:SF487">
    <property type="entry name" value="SOLUBLE SCAVENGER RECEPTOR CYSTEINE-RICH DOMAIN-CONTAINING PROTEIN SSC5D"/>
    <property type="match status" value="1"/>
</dbReference>
<evidence type="ECO:0000256" key="4">
    <source>
        <dbReference type="ARBA" id="ARBA00023180"/>
    </source>
</evidence>
<protein>
    <recommendedName>
        <fullName evidence="6">SRCR domain-containing protein</fullName>
    </recommendedName>
</protein>
<feature type="domain" description="SRCR" evidence="6">
    <location>
        <begin position="1"/>
        <end position="61"/>
    </location>
</feature>